<dbReference type="InterPro" id="IPR016192">
    <property type="entry name" value="APOBEC/CMP_deaminase_Zn-bd"/>
</dbReference>
<dbReference type="Gene3D" id="3.40.430.10">
    <property type="entry name" value="Dihydrofolate Reductase, subunit A"/>
    <property type="match status" value="2"/>
</dbReference>
<evidence type="ECO:0000256" key="6">
    <source>
        <dbReference type="ARBA" id="ARBA00022619"/>
    </source>
</evidence>
<dbReference type="PROSITE" id="PS00903">
    <property type="entry name" value="CYT_DCMP_DEAMINASES_1"/>
    <property type="match status" value="1"/>
</dbReference>
<feature type="binding site" evidence="16">
    <location>
        <position position="169"/>
    </location>
    <ligand>
        <name>NADP(+)</name>
        <dbReference type="ChEBI" id="CHEBI:58349"/>
    </ligand>
</feature>
<dbReference type="InterPro" id="IPR004794">
    <property type="entry name" value="Eubact_RibD"/>
</dbReference>
<evidence type="ECO:0000256" key="15">
    <source>
        <dbReference type="PIRSR" id="PIRSR006769-1"/>
    </source>
</evidence>
<comment type="cofactor">
    <cofactor evidence="14 17">
        <name>Zn(2+)</name>
        <dbReference type="ChEBI" id="CHEBI:29105"/>
    </cofactor>
    <text evidence="14 17">Binds 1 zinc ion.</text>
</comment>
<feature type="binding site" evidence="17">
    <location>
        <position position="51"/>
    </location>
    <ligand>
        <name>Zn(2+)</name>
        <dbReference type="ChEBI" id="CHEBI:29105"/>
        <note>catalytic</note>
    </ligand>
</feature>
<organism evidence="19 20">
    <name type="scientific">Gordonia bronchialis (strain ATCC 25592 / DSM 43247 / BCRC 13721 / JCM 3198 / KCTC 3076 / NBRC 16047 / NCTC 10667)</name>
    <name type="common">Rhodococcus bronchialis</name>
    <dbReference type="NCBI Taxonomy" id="526226"/>
    <lineage>
        <taxon>Bacteria</taxon>
        <taxon>Bacillati</taxon>
        <taxon>Actinomycetota</taxon>
        <taxon>Actinomycetes</taxon>
        <taxon>Mycobacteriales</taxon>
        <taxon>Gordoniaceae</taxon>
        <taxon>Gordonia</taxon>
    </lineage>
</organism>
<dbReference type="Pfam" id="PF01872">
    <property type="entry name" value="RibD_C"/>
    <property type="match status" value="1"/>
</dbReference>
<feature type="binding site" evidence="16">
    <location>
        <position position="197"/>
    </location>
    <ligand>
        <name>NADP(+)</name>
        <dbReference type="ChEBI" id="CHEBI:58349"/>
    </ligand>
</feature>
<keyword evidence="20" id="KW-1185">Reference proteome</keyword>
<dbReference type="GO" id="GO:0008835">
    <property type="term" value="F:diaminohydroxyphosphoribosylaminopyrimidine deaminase activity"/>
    <property type="evidence" value="ECO:0007669"/>
    <property type="project" value="UniProtKB-EC"/>
</dbReference>
<dbReference type="Proteomes" id="UP000001219">
    <property type="component" value="Chromosome"/>
</dbReference>
<comment type="similarity">
    <text evidence="4 14">In the N-terminal section; belongs to the cytidine and deoxycytidylate deaminase family.</text>
</comment>
<feature type="binding site" evidence="17">
    <location>
        <position position="85"/>
    </location>
    <ligand>
        <name>Zn(2+)</name>
        <dbReference type="ChEBI" id="CHEBI:29105"/>
        <note>catalytic</note>
    </ligand>
</feature>
<dbReference type="HOGENOM" id="CLU_036590_1_0_11"/>
<dbReference type="InterPro" id="IPR050765">
    <property type="entry name" value="Riboflavin_Biosynth_HTPR"/>
</dbReference>
<feature type="binding site" evidence="16">
    <location>
        <begin position="268"/>
        <end position="274"/>
    </location>
    <ligand>
        <name>NADP(+)</name>
        <dbReference type="ChEBI" id="CHEBI:58349"/>
    </ligand>
</feature>
<comment type="catalytic activity">
    <reaction evidence="13 14">
        <text>2,5-diamino-6-hydroxy-4-(5-phosphoribosylamino)-pyrimidine + H2O + H(+) = 5-amino-6-(5-phospho-D-ribosylamino)uracil + NH4(+)</text>
        <dbReference type="Rhea" id="RHEA:21868"/>
        <dbReference type="ChEBI" id="CHEBI:15377"/>
        <dbReference type="ChEBI" id="CHEBI:15378"/>
        <dbReference type="ChEBI" id="CHEBI:28938"/>
        <dbReference type="ChEBI" id="CHEBI:58453"/>
        <dbReference type="ChEBI" id="CHEBI:58614"/>
        <dbReference type="EC" id="3.5.4.26"/>
    </reaction>
</comment>
<dbReference type="EC" id="3.5.4.26" evidence="14"/>
<evidence type="ECO:0000256" key="17">
    <source>
        <dbReference type="PIRSR" id="PIRSR006769-3"/>
    </source>
</evidence>
<gene>
    <name evidence="19" type="ordered locus">Gbro_2353</name>
</gene>
<evidence type="ECO:0000256" key="7">
    <source>
        <dbReference type="ARBA" id="ARBA00022723"/>
    </source>
</evidence>
<comment type="similarity">
    <text evidence="5 14">In the C-terminal section; belongs to the HTP reductase family.</text>
</comment>
<dbReference type="InterPro" id="IPR002734">
    <property type="entry name" value="RibDG_C"/>
</dbReference>
<proteinExistence type="inferred from homology"/>
<dbReference type="GO" id="GO:0008270">
    <property type="term" value="F:zinc ion binding"/>
    <property type="evidence" value="ECO:0007669"/>
    <property type="project" value="InterPro"/>
</dbReference>
<evidence type="ECO:0000256" key="14">
    <source>
        <dbReference type="PIRNR" id="PIRNR006769"/>
    </source>
</evidence>
<evidence type="ECO:0000256" key="11">
    <source>
        <dbReference type="ARBA" id="ARBA00023268"/>
    </source>
</evidence>
<reference evidence="20" key="1">
    <citation type="submission" date="2009-10" db="EMBL/GenBank/DDBJ databases">
        <title>The complete chromosome of Gordonia bronchialis DSM 43247.</title>
        <authorList>
            <consortium name="US DOE Joint Genome Institute (JGI-PGF)"/>
            <person name="Lucas S."/>
            <person name="Copeland A."/>
            <person name="Lapidus A."/>
            <person name="Glavina del Rio T."/>
            <person name="Dalin E."/>
            <person name="Tice H."/>
            <person name="Bruce D."/>
            <person name="Goodwin L."/>
            <person name="Pitluck S."/>
            <person name="Kyrpides N."/>
            <person name="Mavromatis K."/>
            <person name="Ivanova N."/>
            <person name="Ovchinnikova G."/>
            <person name="Saunders E."/>
            <person name="Brettin T."/>
            <person name="Detter J.C."/>
            <person name="Han C."/>
            <person name="Larimer F."/>
            <person name="Land M."/>
            <person name="Hauser L."/>
            <person name="Markowitz V."/>
            <person name="Cheng J.-F."/>
            <person name="Hugenholtz P."/>
            <person name="Woyke T."/>
            <person name="Wu D."/>
            <person name="Jando M."/>
            <person name="Schneider S."/>
            <person name="Goeker M."/>
            <person name="Klenk H.-P."/>
            <person name="Eisen J.A."/>
        </authorList>
    </citation>
    <scope>NUCLEOTIDE SEQUENCE [LARGE SCALE GENOMIC DNA]</scope>
    <source>
        <strain evidence="20">ATCC 25592 / DSM 43247 / BCRC 13721 / JCM 3198 / KCTC 3076 / NBRC 16047 / NCTC 10667</strain>
    </source>
</reference>
<keyword evidence="7 14" id="KW-0479">Metal-binding</keyword>
<dbReference type="Pfam" id="PF00383">
    <property type="entry name" value="dCMP_cyt_deam_1"/>
    <property type="match status" value="1"/>
</dbReference>
<protein>
    <recommendedName>
        <fullName evidence="14">Riboflavin biosynthesis protein RibD</fullName>
    </recommendedName>
    <domain>
        <recommendedName>
            <fullName evidence="14">Diaminohydroxyphosphoribosylaminopyrimidine deaminase</fullName>
            <shortName evidence="14">DRAP deaminase</shortName>
            <ecNumber evidence="14">3.5.4.26</ecNumber>
        </recommendedName>
        <alternativeName>
            <fullName evidence="14">Riboflavin-specific deaminase</fullName>
        </alternativeName>
    </domain>
    <domain>
        <recommendedName>
            <fullName evidence="14">5-amino-6-(5-phosphoribosylamino)uracil reductase</fullName>
            <ecNumber evidence="14">1.1.1.193</ecNumber>
        </recommendedName>
        <alternativeName>
            <fullName evidence="14">HTP reductase</fullName>
        </alternativeName>
    </domain>
</protein>
<dbReference type="PIRSF" id="PIRSF006769">
    <property type="entry name" value="RibD"/>
    <property type="match status" value="1"/>
</dbReference>
<dbReference type="Gene3D" id="3.40.140.10">
    <property type="entry name" value="Cytidine Deaminase, domain 2"/>
    <property type="match status" value="1"/>
</dbReference>
<evidence type="ECO:0000256" key="4">
    <source>
        <dbReference type="ARBA" id="ARBA00005259"/>
    </source>
</evidence>
<dbReference type="InterPro" id="IPR024072">
    <property type="entry name" value="DHFR-like_dom_sf"/>
</dbReference>
<dbReference type="GO" id="GO:0009231">
    <property type="term" value="P:riboflavin biosynthetic process"/>
    <property type="evidence" value="ECO:0007669"/>
    <property type="project" value="UniProtKB-UniPathway"/>
</dbReference>
<evidence type="ECO:0000313" key="19">
    <source>
        <dbReference type="EMBL" id="ACY21595.1"/>
    </source>
</evidence>
<dbReference type="CDD" id="cd01284">
    <property type="entry name" value="Riboflavin_deaminase-reductase"/>
    <property type="match status" value="1"/>
</dbReference>
<dbReference type="PANTHER" id="PTHR38011:SF7">
    <property type="entry name" value="2,5-DIAMINO-6-RIBOSYLAMINO-4(3H)-PYRIMIDINONE 5'-PHOSPHATE REDUCTASE"/>
    <property type="match status" value="1"/>
</dbReference>
<evidence type="ECO:0000256" key="8">
    <source>
        <dbReference type="ARBA" id="ARBA00022833"/>
    </source>
</evidence>
<evidence type="ECO:0000256" key="2">
    <source>
        <dbReference type="ARBA" id="ARBA00004882"/>
    </source>
</evidence>
<reference evidence="19 20" key="2">
    <citation type="journal article" date="2010" name="Stand. Genomic Sci.">
        <title>Complete genome sequence of Gordonia bronchialis type strain (3410).</title>
        <authorList>
            <person name="Ivanova N."/>
            <person name="Sikorski J."/>
            <person name="Jando M."/>
            <person name="Lapidus A."/>
            <person name="Nolan M."/>
            <person name="Lucas S."/>
            <person name="Del Rio T.G."/>
            <person name="Tice H."/>
            <person name="Copeland A."/>
            <person name="Cheng J.F."/>
            <person name="Chen F."/>
            <person name="Bruce D."/>
            <person name="Goodwin L."/>
            <person name="Pitluck S."/>
            <person name="Mavromatis K."/>
            <person name="Ovchinnikova G."/>
            <person name="Pati A."/>
            <person name="Chen A."/>
            <person name="Palaniappan K."/>
            <person name="Land M."/>
            <person name="Hauser L."/>
            <person name="Chang Y.J."/>
            <person name="Jeffries C.D."/>
            <person name="Chain P."/>
            <person name="Saunders E."/>
            <person name="Han C."/>
            <person name="Detter J.C."/>
            <person name="Brettin T."/>
            <person name="Rohde M."/>
            <person name="Goker M."/>
            <person name="Bristow J."/>
            <person name="Eisen J.A."/>
            <person name="Markowitz V."/>
            <person name="Hugenholtz P."/>
            <person name="Klenk H.P."/>
            <person name="Kyrpides N.C."/>
        </authorList>
    </citation>
    <scope>NUCLEOTIDE SEQUENCE [LARGE SCALE GENOMIC DNA]</scope>
    <source>
        <strain evidence="20">ATCC 25592 / DSM 43247 / BCRC 13721 / JCM 3198 / KCTC 3076 / NBRC 16047 / NCTC 10667</strain>
    </source>
</reference>
<comment type="pathway">
    <text evidence="2 14">Cofactor biosynthesis; riboflavin biosynthesis; 5-amino-6-(D-ribitylamino)uracil from GTP: step 2/4.</text>
</comment>
<keyword evidence="6 14" id="KW-0686">Riboflavin biosynthesis</keyword>
<keyword evidence="11" id="KW-0511">Multifunctional enzyme</keyword>
<feature type="binding site" evidence="16">
    <location>
        <position position="208"/>
    </location>
    <ligand>
        <name>substrate</name>
    </ligand>
</feature>
<sequence length="333" mass="33747">MDIPALMRQAITESAAAQGVSTPNPPVGAVIVDRAGTIVGVGHTAPPGGPHAEIVALTQAGAAARGATAVVTLEPCNHTGRTGPCSQALIAAGVAHVCFGVADPNPTAAGGADTLRAAGVSVDAGVLADEVAAGPLQPWLHRQTTGRPFVTVKLATSIDGRVAASDGTSQWVTGPAARAHAHERRSRIDAIVVGTGTALADDPSLTARRPDGTRYPHQPTRVVVGHRDLPADANLRDDAAPLLRVATREPAEVLDALDDALWVLVEGGPTLAGAFVAAGLVDSVEAYVAPVLLGAGRNAVDVPTITTLADAVRFTTREVVGLAGGDVFVRMSR</sequence>
<dbReference type="SUPFAM" id="SSF53597">
    <property type="entry name" value="Dihydrofolate reductase-like"/>
    <property type="match status" value="1"/>
</dbReference>
<evidence type="ECO:0000256" key="16">
    <source>
        <dbReference type="PIRSR" id="PIRSR006769-2"/>
    </source>
</evidence>
<feature type="binding site" evidence="16">
    <location>
        <position position="201"/>
    </location>
    <ligand>
        <name>NADP(+)</name>
        <dbReference type="ChEBI" id="CHEBI:58349"/>
    </ligand>
</feature>
<evidence type="ECO:0000256" key="1">
    <source>
        <dbReference type="ARBA" id="ARBA00002151"/>
    </source>
</evidence>
<feature type="binding site" evidence="16">
    <location>
        <position position="171"/>
    </location>
    <ligand>
        <name>NADP(+)</name>
        <dbReference type="ChEBI" id="CHEBI:58349"/>
    </ligand>
</feature>
<evidence type="ECO:0000259" key="18">
    <source>
        <dbReference type="PROSITE" id="PS51747"/>
    </source>
</evidence>
<keyword evidence="14" id="KW-0378">Hydrolase</keyword>
<feature type="binding site" evidence="17">
    <location>
        <position position="76"/>
    </location>
    <ligand>
        <name>Zn(2+)</name>
        <dbReference type="ChEBI" id="CHEBI:29105"/>
        <note>catalytic</note>
    </ligand>
</feature>
<comment type="pathway">
    <text evidence="3 14">Cofactor biosynthesis; riboflavin biosynthesis; 5-amino-6-(D-ribitylamino)uracil from GTP: step 3/4.</text>
</comment>
<dbReference type="NCBIfam" id="TIGR00326">
    <property type="entry name" value="eubact_ribD"/>
    <property type="match status" value="1"/>
</dbReference>
<name>D0LCS4_GORB4</name>
<evidence type="ECO:0000256" key="12">
    <source>
        <dbReference type="ARBA" id="ARBA00049861"/>
    </source>
</evidence>
<feature type="domain" description="CMP/dCMP-type deaminase" evidence="18">
    <location>
        <begin position="1"/>
        <end position="123"/>
    </location>
</feature>
<feature type="binding site" evidence="16">
    <location>
        <position position="185"/>
    </location>
    <ligand>
        <name>substrate</name>
    </ligand>
</feature>
<dbReference type="EMBL" id="CP001802">
    <property type="protein sequence ID" value="ACY21595.1"/>
    <property type="molecule type" value="Genomic_DNA"/>
</dbReference>
<comment type="function">
    <text evidence="1 14">Converts 2,5-diamino-6-(ribosylamino)-4(3h)-pyrimidinone 5'-phosphate into 5-amino-6-(ribosylamino)-2,4(1h,3h)-pyrimidinedione 5'-phosphate.</text>
</comment>
<dbReference type="EC" id="1.1.1.193" evidence="14"/>
<dbReference type="STRING" id="526226.Gbro_2353"/>
<dbReference type="SUPFAM" id="SSF53927">
    <property type="entry name" value="Cytidine deaminase-like"/>
    <property type="match status" value="1"/>
</dbReference>
<evidence type="ECO:0000256" key="3">
    <source>
        <dbReference type="ARBA" id="ARBA00004910"/>
    </source>
</evidence>
<evidence type="ECO:0000313" key="20">
    <source>
        <dbReference type="Proteomes" id="UP000001219"/>
    </source>
</evidence>
<feature type="active site" description="Proton donor" evidence="15">
    <location>
        <position position="53"/>
    </location>
</feature>
<evidence type="ECO:0000256" key="10">
    <source>
        <dbReference type="ARBA" id="ARBA00023002"/>
    </source>
</evidence>
<evidence type="ECO:0000256" key="5">
    <source>
        <dbReference type="ARBA" id="ARBA00007417"/>
    </source>
</evidence>
<dbReference type="InterPro" id="IPR016193">
    <property type="entry name" value="Cytidine_deaminase-like"/>
</dbReference>
<feature type="binding site" evidence="16">
    <location>
        <position position="205"/>
    </location>
    <ligand>
        <name>substrate</name>
    </ligand>
</feature>
<dbReference type="PROSITE" id="PS51747">
    <property type="entry name" value="CYT_DCMP_DEAMINASES_2"/>
    <property type="match status" value="1"/>
</dbReference>
<dbReference type="eggNOG" id="COG0117">
    <property type="taxonomic scope" value="Bacteria"/>
</dbReference>
<comment type="catalytic activity">
    <reaction evidence="12 14">
        <text>5-amino-6-(5-phospho-D-ribitylamino)uracil + NADP(+) = 5-amino-6-(5-phospho-D-ribosylamino)uracil + NADPH + H(+)</text>
        <dbReference type="Rhea" id="RHEA:17845"/>
        <dbReference type="ChEBI" id="CHEBI:15378"/>
        <dbReference type="ChEBI" id="CHEBI:57783"/>
        <dbReference type="ChEBI" id="CHEBI:58349"/>
        <dbReference type="ChEBI" id="CHEBI:58421"/>
        <dbReference type="ChEBI" id="CHEBI:58453"/>
        <dbReference type="EC" id="1.1.1.193"/>
    </reaction>
</comment>
<evidence type="ECO:0000256" key="13">
    <source>
        <dbReference type="ARBA" id="ARBA00049886"/>
    </source>
</evidence>
<keyword evidence="10 14" id="KW-0560">Oxidoreductase</keyword>
<dbReference type="PANTHER" id="PTHR38011">
    <property type="entry name" value="DIHYDROFOLATE REDUCTASE FAMILY PROTEIN (AFU_ORTHOLOGUE AFUA_8G06820)"/>
    <property type="match status" value="1"/>
</dbReference>
<dbReference type="UniPathway" id="UPA00275">
    <property type="reaction ID" value="UER00401"/>
</dbReference>
<dbReference type="AlphaFoldDB" id="D0LCS4"/>
<dbReference type="InterPro" id="IPR002125">
    <property type="entry name" value="CMP_dCMP_dom"/>
</dbReference>
<dbReference type="OrthoDB" id="9800865at2"/>
<dbReference type="GO" id="GO:0008703">
    <property type="term" value="F:5-amino-6-(5-phosphoribosylamino)uracil reductase activity"/>
    <property type="evidence" value="ECO:0007669"/>
    <property type="project" value="UniProtKB-EC"/>
</dbReference>
<feature type="binding site" evidence="16">
    <location>
        <position position="266"/>
    </location>
    <ligand>
        <name>substrate</name>
    </ligand>
</feature>
<dbReference type="RefSeq" id="WP_012834150.1">
    <property type="nucleotide sequence ID" value="NC_013441.1"/>
</dbReference>
<dbReference type="KEGG" id="gbr:Gbro_2353"/>
<accession>D0LCS4</accession>
<feature type="binding site" evidence="16">
    <location>
        <position position="155"/>
    </location>
    <ligand>
        <name>NADP(+)</name>
        <dbReference type="ChEBI" id="CHEBI:58349"/>
    </ligand>
</feature>
<evidence type="ECO:0000256" key="9">
    <source>
        <dbReference type="ARBA" id="ARBA00022857"/>
    </source>
</evidence>
<keyword evidence="8 14" id="KW-0862">Zinc</keyword>
<keyword evidence="9 14" id="KW-0521">NADP</keyword>
<dbReference type="eggNOG" id="COG1985">
    <property type="taxonomic scope" value="Bacteria"/>
</dbReference>